<feature type="compositionally biased region" description="Low complexity" evidence="7">
    <location>
        <begin position="437"/>
        <end position="453"/>
    </location>
</feature>
<name>A0ABR4CQ29_9HELO</name>
<evidence type="ECO:0000259" key="8">
    <source>
        <dbReference type="PROSITE" id="PS50158"/>
    </source>
</evidence>
<dbReference type="EMBL" id="JAZHXI010000005">
    <property type="protein sequence ID" value="KAL2071657.1"/>
    <property type="molecule type" value="Genomic_DNA"/>
</dbReference>
<keyword evidence="11" id="KW-1185">Reference proteome</keyword>
<dbReference type="InterPro" id="IPR036875">
    <property type="entry name" value="Znf_CCHC_sf"/>
</dbReference>
<evidence type="ECO:0000256" key="2">
    <source>
        <dbReference type="ARBA" id="ARBA00022723"/>
    </source>
</evidence>
<protein>
    <recommendedName>
        <fullName evidence="12">Retinoblastoma-binding protein</fullName>
    </recommendedName>
</protein>
<evidence type="ECO:0000313" key="10">
    <source>
        <dbReference type="EMBL" id="KAL2071657.1"/>
    </source>
</evidence>
<organism evidence="10 11">
    <name type="scientific">Oculimacula yallundae</name>
    <dbReference type="NCBI Taxonomy" id="86028"/>
    <lineage>
        <taxon>Eukaryota</taxon>
        <taxon>Fungi</taxon>
        <taxon>Dikarya</taxon>
        <taxon>Ascomycota</taxon>
        <taxon>Pezizomycotina</taxon>
        <taxon>Leotiomycetes</taxon>
        <taxon>Helotiales</taxon>
        <taxon>Ploettnerulaceae</taxon>
        <taxon>Oculimacula</taxon>
    </lineage>
</organism>
<comment type="subcellular location">
    <subcellularLocation>
        <location evidence="1">Nucleus</location>
    </subcellularLocation>
</comment>
<evidence type="ECO:0008006" key="12">
    <source>
        <dbReference type="Google" id="ProtNLM"/>
    </source>
</evidence>
<dbReference type="Gene3D" id="3.10.20.90">
    <property type="entry name" value="Phosphatidylinositol 3-kinase Catalytic Subunit, Chain A, domain 1"/>
    <property type="match status" value="1"/>
</dbReference>
<dbReference type="PROSITE" id="PS50158">
    <property type="entry name" value="ZF_CCHC"/>
    <property type="match status" value="1"/>
</dbReference>
<evidence type="ECO:0000256" key="5">
    <source>
        <dbReference type="ARBA" id="ARBA00023242"/>
    </source>
</evidence>
<feature type="region of interest" description="Disordered" evidence="7">
    <location>
        <begin position="95"/>
        <end position="120"/>
    </location>
</feature>
<feature type="compositionally biased region" description="Basic and acidic residues" evidence="7">
    <location>
        <begin position="357"/>
        <end position="366"/>
    </location>
</feature>
<dbReference type="SMART" id="SM00343">
    <property type="entry name" value="ZnF_C2HC"/>
    <property type="match status" value="1"/>
</dbReference>
<accession>A0ABR4CQ29</accession>
<comment type="caution">
    <text evidence="10">The sequence shown here is derived from an EMBL/GenBank/DDBJ whole genome shotgun (WGS) entry which is preliminary data.</text>
</comment>
<evidence type="ECO:0000256" key="1">
    <source>
        <dbReference type="ARBA" id="ARBA00004123"/>
    </source>
</evidence>
<feature type="region of interest" description="Disordered" evidence="7">
    <location>
        <begin position="544"/>
        <end position="621"/>
    </location>
</feature>
<feature type="compositionally biased region" description="Low complexity" evidence="7">
    <location>
        <begin position="109"/>
        <end position="118"/>
    </location>
</feature>
<dbReference type="Gene3D" id="4.10.60.10">
    <property type="entry name" value="Zinc finger, CCHC-type"/>
    <property type="match status" value="1"/>
</dbReference>
<sequence>MSSSVFFKFKSQKEPQQIKFDGTGISVFELKRDIIITSRLGEGTEFDLSIYSEDGKEEYDDDTAIIPRSTMVTARRTPAIKRGAGKAARYVTGKMPVNAKNSSRKEQAKQSAKSSTASNAIAQMNNASMTEEQRMAAMFQAQSEQWSDQLQEMGKQTKVFSHHNNKQKSSENEPPPGYVCYRCGEKGHWIKECPTNDDPNYENKPRIKRTTGIPRSFLKTVDKPVLSGDGEDSKLPSGIMVNAEGQFVIAEPDKASWEQFQAKTKSSAAAQKAAAMGDKELQDRGLECSIDKRIFIDPMNTPCCEKTFCNECITNALIESDFTCPACQTEGVLIDDLKPDVETSAKIKAFLEEKNEAVKLEKKRSESPSVKLETTPEVKTKSKSPSPVPATKDKSKSPPASTSTPNPDSAVPVKSENSKKRPADEVLENPKIPKGPKAMQQQEAQKQAMQQQQTMNGMNGFPGMPFMSPNFYNGMPNMMNGMNGFNMGMQNPMMMNPMMNMNGMNGMNGMNQMNGMNGFNGFPNMYQGGFPNMGNMGMMNGGHNMGNGGAQSHNGVQSSGNGGHAANNGAAPVGQFPNQQKTIFSEPLPNEEDNAYFRKPVNPNRHNNRQRRARPSDYREL</sequence>
<evidence type="ECO:0000256" key="4">
    <source>
        <dbReference type="ARBA" id="ARBA00022833"/>
    </source>
</evidence>
<dbReference type="InterPro" id="IPR013083">
    <property type="entry name" value="Znf_RING/FYVE/PHD"/>
</dbReference>
<dbReference type="Pfam" id="PF08783">
    <property type="entry name" value="DWNN"/>
    <property type="match status" value="1"/>
</dbReference>
<feature type="compositionally biased region" description="Polar residues" evidence="7">
    <location>
        <begin position="550"/>
        <end position="559"/>
    </location>
</feature>
<reference evidence="10 11" key="1">
    <citation type="journal article" date="2024" name="Commun. Biol.">
        <title>Comparative genomic analysis of thermophilic fungi reveals convergent evolutionary adaptations and gene losses.</title>
        <authorList>
            <person name="Steindorff A.S."/>
            <person name="Aguilar-Pontes M.V."/>
            <person name="Robinson A.J."/>
            <person name="Andreopoulos B."/>
            <person name="LaButti K."/>
            <person name="Kuo A."/>
            <person name="Mondo S."/>
            <person name="Riley R."/>
            <person name="Otillar R."/>
            <person name="Haridas S."/>
            <person name="Lipzen A."/>
            <person name="Grimwood J."/>
            <person name="Schmutz J."/>
            <person name="Clum A."/>
            <person name="Reid I.D."/>
            <person name="Moisan M.C."/>
            <person name="Butler G."/>
            <person name="Nguyen T.T.M."/>
            <person name="Dewar K."/>
            <person name="Conant G."/>
            <person name="Drula E."/>
            <person name="Henrissat B."/>
            <person name="Hansel C."/>
            <person name="Singer S."/>
            <person name="Hutchinson M.I."/>
            <person name="de Vries R.P."/>
            <person name="Natvig D.O."/>
            <person name="Powell A.J."/>
            <person name="Tsang A."/>
            <person name="Grigoriev I.V."/>
        </authorList>
    </citation>
    <scope>NUCLEOTIDE SEQUENCE [LARGE SCALE GENOMIC DNA]</scope>
    <source>
        <strain evidence="10 11">CBS 494.80</strain>
    </source>
</reference>
<dbReference type="InterPro" id="IPR014891">
    <property type="entry name" value="DWNN_domain"/>
</dbReference>
<evidence type="ECO:0000259" key="9">
    <source>
        <dbReference type="PROSITE" id="PS51282"/>
    </source>
</evidence>
<dbReference type="Pfam" id="PF13696">
    <property type="entry name" value="zf-CCHC_2"/>
    <property type="match status" value="1"/>
</dbReference>
<dbReference type="Proteomes" id="UP001595075">
    <property type="component" value="Unassembled WGS sequence"/>
</dbReference>
<keyword evidence="4" id="KW-0862">Zinc</keyword>
<feature type="compositionally biased region" description="Low complexity" evidence="7">
    <location>
        <begin position="397"/>
        <end position="410"/>
    </location>
</feature>
<dbReference type="CDD" id="cd16620">
    <property type="entry name" value="vRING-HC-C4C4_RBBP6"/>
    <property type="match status" value="1"/>
</dbReference>
<dbReference type="Gene3D" id="3.30.40.10">
    <property type="entry name" value="Zinc/RING finger domain, C3HC4 (zinc finger)"/>
    <property type="match status" value="1"/>
</dbReference>
<dbReference type="PANTHER" id="PTHR15439:SF0">
    <property type="entry name" value="CELL DIVISION CYCLE AND APOPTOSIS REGULATOR PROTEIN 1-RELATED"/>
    <property type="match status" value="1"/>
</dbReference>
<proteinExistence type="predicted"/>
<dbReference type="PANTHER" id="PTHR15439">
    <property type="entry name" value="RETINOBLASTOMA-BINDING PROTEIN 6"/>
    <property type="match status" value="1"/>
</dbReference>
<dbReference type="InterPro" id="IPR033489">
    <property type="entry name" value="RBBP6"/>
</dbReference>
<feature type="domain" description="DWNN" evidence="9">
    <location>
        <begin position="5"/>
        <end position="78"/>
    </location>
</feature>
<dbReference type="PROSITE" id="PS51282">
    <property type="entry name" value="DWNN"/>
    <property type="match status" value="1"/>
</dbReference>
<evidence type="ECO:0000256" key="7">
    <source>
        <dbReference type="SAM" id="MobiDB-lite"/>
    </source>
</evidence>
<evidence type="ECO:0000313" key="11">
    <source>
        <dbReference type="Proteomes" id="UP001595075"/>
    </source>
</evidence>
<feature type="region of interest" description="Disordered" evidence="7">
    <location>
        <begin position="357"/>
        <end position="455"/>
    </location>
</feature>
<dbReference type="SUPFAM" id="SSF57850">
    <property type="entry name" value="RING/U-box"/>
    <property type="match status" value="1"/>
</dbReference>
<dbReference type="SUPFAM" id="SSF57756">
    <property type="entry name" value="Retrovirus zinc finger-like domains"/>
    <property type="match status" value="1"/>
</dbReference>
<keyword evidence="3 6" id="KW-0863">Zinc-finger</keyword>
<dbReference type="InterPro" id="IPR001878">
    <property type="entry name" value="Znf_CCHC"/>
</dbReference>
<gene>
    <name evidence="10" type="ORF">VTL71DRAFT_12892</name>
</gene>
<dbReference type="SMART" id="SM01180">
    <property type="entry name" value="DWNN"/>
    <property type="match status" value="1"/>
</dbReference>
<keyword evidence="5" id="KW-0539">Nucleus</keyword>
<dbReference type="InterPro" id="IPR025829">
    <property type="entry name" value="Zn_knuckle_CX2CX3GHX4C"/>
</dbReference>
<keyword evidence="2" id="KW-0479">Metal-binding</keyword>
<evidence type="ECO:0000256" key="3">
    <source>
        <dbReference type="ARBA" id="ARBA00022771"/>
    </source>
</evidence>
<feature type="domain" description="CCHC-type" evidence="8">
    <location>
        <begin position="180"/>
        <end position="194"/>
    </location>
</feature>
<evidence type="ECO:0000256" key="6">
    <source>
        <dbReference type="PROSITE-ProRule" id="PRU00047"/>
    </source>
</evidence>